<accession>A0A147BQY2</accession>
<evidence type="ECO:0000313" key="1">
    <source>
        <dbReference type="EMBL" id="JAR93177.1"/>
    </source>
</evidence>
<organism evidence="1">
    <name type="scientific">Ixodes ricinus</name>
    <name type="common">Common tick</name>
    <name type="synonym">Acarus ricinus</name>
    <dbReference type="NCBI Taxonomy" id="34613"/>
    <lineage>
        <taxon>Eukaryota</taxon>
        <taxon>Metazoa</taxon>
        <taxon>Ecdysozoa</taxon>
        <taxon>Arthropoda</taxon>
        <taxon>Chelicerata</taxon>
        <taxon>Arachnida</taxon>
        <taxon>Acari</taxon>
        <taxon>Parasitiformes</taxon>
        <taxon>Ixodida</taxon>
        <taxon>Ixodoidea</taxon>
        <taxon>Ixodidae</taxon>
        <taxon>Ixodinae</taxon>
        <taxon>Ixodes</taxon>
    </lineage>
</organism>
<protein>
    <submittedName>
        <fullName evidence="1">Uncharacterized protein</fullName>
    </submittedName>
</protein>
<dbReference type="EMBL" id="GEGO01002227">
    <property type="protein sequence ID" value="JAR93177.1"/>
    <property type="molecule type" value="Transcribed_RNA"/>
</dbReference>
<reference evidence="1" key="1">
    <citation type="journal article" date="2018" name="PLoS Negl. Trop. Dis.">
        <title>Sialome diversity of ticks revealed by RNAseq of single tick salivary glands.</title>
        <authorList>
            <person name="Perner J."/>
            <person name="Kropackova S."/>
            <person name="Kopacek P."/>
            <person name="Ribeiro J.M."/>
        </authorList>
    </citation>
    <scope>NUCLEOTIDE SEQUENCE</scope>
    <source>
        <strain evidence="1">Siblings of single egg batch collected in Ceske Budejovice</strain>
        <tissue evidence="1">Salivary glands</tissue>
    </source>
</reference>
<proteinExistence type="predicted"/>
<dbReference type="AlphaFoldDB" id="A0A147BQY2"/>
<feature type="non-terminal residue" evidence="1">
    <location>
        <position position="1"/>
    </location>
</feature>
<sequence length="139" mass="15222">QGFAAQLILFLYNHVSPVISGSTSRPERVLISNVNSDTSAWETGVGISETFFTVYVSAPKWPIKAKIADIEDAIECDSPEPIQAAVQFSEWPLLQKKAALRSPLLRFSSMDQCHFFRAGSMAVSQLSGSSNVASWVQMP</sequence>
<name>A0A147BQY2_IXORI</name>